<gene>
    <name evidence="2" type="ORF">JK358_32170</name>
</gene>
<keyword evidence="3" id="KW-1185">Reference proteome</keyword>
<reference evidence="2 3" key="1">
    <citation type="submission" date="2021-01" db="EMBL/GenBank/DDBJ databases">
        <title>WGS of actinomycetes isolated from Thailand.</title>
        <authorList>
            <person name="Thawai C."/>
        </authorList>
    </citation>
    <scope>NUCLEOTIDE SEQUENCE [LARGE SCALE GENOMIC DNA]</scope>
    <source>
        <strain evidence="2 3">LPG 2</strain>
    </source>
</reference>
<feature type="compositionally biased region" description="Pro residues" evidence="1">
    <location>
        <begin position="106"/>
        <end position="116"/>
    </location>
</feature>
<proteinExistence type="predicted"/>
<evidence type="ECO:0000313" key="3">
    <source>
        <dbReference type="Proteomes" id="UP000602198"/>
    </source>
</evidence>
<dbReference type="Gene3D" id="2.60.120.10">
    <property type="entry name" value="Jelly Rolls"/>
    <property type="match status" value="1"/>
</dbReference>
<comment type="caution">
    <text evidence="2">The sequence shown here is derived from an EMBL/GenBank/DDBJ whole genome shotgun (WGS) entry which is preliminary data.</text>
</comment>
<dbReference type="SUPFAM" id="SSF51182">
    <property type="entry name" value="RmlC-like cupins"/>
    <property type="match status" value="1"/>
</dbReference>
<dbReference type="CDD" id="cd02208">
    <property type="entry name" value="cupin_RmlC-like"/>
    <property type="match status" value="1"/>
</dbReference>
<organism evidence="2 3">
    <name type="scientific">Nocardia acididurans</name>
    <dbReference type="NCBI Taxonomy" id="2802282"/>
    <lineage>
        <taxon>Bacteria</taxon>
        <taxon>Bacillati</taxon>
        <taxon>Actinomycetota</taxon>
        <taxon>Actinomycetes</taxon>
        <taxon>Mycobacteriales</taxon>
        <taxon>Nocardiaceae</taxon>
        <taxon>Nocardia</taxon>
    </lineage>
</organism>
<evidence type="ECO:0000313" key="2">
    <source>
        <dbReference type="EMBL" id="MBL1079070.1"/>
    </source>
</evidence>
<feature type="region of interest" description="Disordered" evidence="1">
    <location>
        <begin position="60"/>
        <end position="138"/>
    </location>
</feature>
<feature type="compositionally biased region" description="Low complexity" evidence="1">
    <location>
        <begin position="117"/>
        <end position="129"/>
    </location>
</feature>
<protein>
    <recommendedName>
        <fullName evidence="4">Cupin 2 conserved barrel domain-containing protein</fullName>
    </recommendedName>
</protein>
<sequence>MTDGLLVPPGFDVGAHWHGHAEEIFYIVDGELDLLAFHPATTALGDWRTWEAQDGTKVFRGGPAASCTSRRAARMPSTTPETPPPKCFSWSPPPATNAISPNSPSCSPPAKVPPTMSPNSASNTTSTSSRRCGTARPAPITMGTEPWLKCNSFKYYRWS</sequence>
<feature type="compositionally biased region" description="Pro residues" evidence="1">
    <location>
        <begin position="81"/>
        <end position="95"/>
    </location>
</feature>
<dbReference type="EMBL" id="JAERRJ010000014">
    <property type="protein sequence ID" value="MBL1079070.1"/>
    <property type="molecule type" value="Genomic_DNA"/>
</dbReference>
<dbReference type="InterPro" id="IPR011051">
    <property type="entry name" value="RmlC_Cupin_sf"/>
</dbReference>
<name>A0ABS1MEI5_9NOCA</name>
<accession>A0ABS1MEI5</accession>
<evidence type="ECO:0000256" key="1">
    <source>
        <dbReference type="SAM" id="MobiDB-lite"/>
    </source>
</evidence>
<dbReference type="Proteomes" id="UP000602198">
    <property type="component" value="Unassembled WGS sequence"/>
</dbReference>
<dbReference type="InterPro" id="IPR014710">
    <property type="entry name" value="RmlC-like_jellyroll"/>
</dbReference>
<evidence type="ECO:0008006" key="4">
    <source>
        <dbReference type="Google" id="ProtNLM"/>
    </source>
</evidence>